<accession>A0A085MHN8</accession>
<dbReference type="AlphaFoldDB" id="A0A085MHN8"/>
<dbReference type="EMBL" id="KL363192">
    <property type="protein sequence ID" value="KFD56734.1"/>
    <property type="molecule type" value="Genomic_DNA"/>
</dbReference>
<gene>
    <name evidence="2" type="ORF">M513_02411</name>
    <name evidence="3" type="ORF">M514_02411</name>
</gene>
<dbReference type="EMBL" id="KL367550">
    <property type="protein sequence ID" value="KFD64811.1"/>
    <property type="molecule type" value="Genomic_DNA"/>
</dbReference>
<dbReference type="Proteomes" id="UP000030758">
    <property type="component" value="Unassembled WGS sequence"/>
</dbReference>
<keyword evidence="1" id="KW-1133">Transmembrane helix</keyword>
<protein>
    <submittedName>
        <fullName evidence="2">Uncharacterized protein</fullName>
    </submittedName>
</protein>
<reference evidence="2 4" key="1">
    <citation type="journal article" date="2014" name="Nat. Genet.">
        <title>Genome and transcriptome of the porcine whipworm Trichuris suis.</title>
        <authorList>
            <person name="Jex A.R."/>
            <person name="Nejsum P."/>
            <person name="Schwarz E.M."/>
            <person name="Hu L."/>
            <person name="Young N.D."/>
            <person name="Hall R.S."/>
            <person name="Korhonen P.K."/>
            <person name="Liao S."/>
            <person name="Thamsborg S."/>
            <person name="Xia J."/>
            <person name="Xu P."/>
            <person name="Wang S."/>
            <person name="Scheerlinck J.P."/>
            <person name="Hofmann A."/>
            <person name="Sternberg P.W."/>
            <person name="Wang J."/>
            <person name="Gasser R.B."/>
        </authorList>
    </citation>
    <scope>NUCLEOTIDE SEQUENCE [LARGE SCALE GENOMIC DNA]</scope>
    <source>
        <strain evidence="3">DCEP-RM93F</strain>
        <strain evidence="2">DCEP-RM93M</strain>
    </source>
</reference>
<sequence length="155" mass="17105">MEERRELTVSSCASTFANTRLTHVPLANFQTPYFPPPYNTPTDFSASVAPADPYAHLNPLQTQQEYCSQSVLSEQTGVIRKGIRLTNLVLVSALLQCSIVVLPCISVGHARTPKLSKLSGTARLSRRNPFSKFCLLQYSGGSKLLLGRYWTAETL</sequence>
<keyword evidence="4" id="KW-1185">Reference proteome</keyword>
<keyword evidence="1" id="KW-0812">Transmembrane</keyword>
<evidence type="ECO:0000313" key="4">
    <source>
        <dbReference type="Proteomes" id="UP000030764"/>
    </source>
</evidence>
<keyword evidence="1" id="KW-0472">Membrane</keyword>
<dbReference type="Proteomes" id="UP000030764">
    <property type="component" value="Unassembled WGS sequence"/>
</dbReference>
<name>A0A085MHN8_9BILA</name>
<organism evidence="2 4">
    <name type="scientific">Trichuris suis</name>
    <name type="common">pig whipworm</name>
    <dbReference type="NCBI Taxonomy" id="68888"/>
    <lineage>
        <taxon>Eukaryota</taxon>
        <taxon>Metazoa</taxon>
        <taxon>Ecdysozoa</taxon>
        <taxon>Nematoda</taxon>
        <taxon>Enoplea</taxon>
        <taxon>Dorylaimia</taxon>
        <taxon>Trichinellida</taxon>
        <taxon>Trichuridae</taxon>
        <taxon>Trichuris</taxon>
    </lineage>
</organism>
<evidence type="ECO:0000313" key="3">
    <source>
        <dbReference type="EMBL" id="KFD64811.1"/>
    </source>
</evidence>
<evidence type="ECO:0000313" key="2">
    <source>
        <dbReference type="EMBL" id="KFD56734.1"/>
    </source>
</evidence>
<proteinExistence type="predicted"/>
<feature type="transmembrane region" description="Helical" evidence="1">
    <location>
        <begin position="88"/>
        <end position="110"/>
    </location>
</feature>
<evidence type="ECO:0000256" key="1">
    <source>
        <dbReference type="SAM" id="Phobius"/>
    </source>
</evidence>